<gene>
    <name evidence="1" type="ORF">EVJ58_g1982</name>
</gene>
<evidence type="ECO:0000313" key="2">
    <source>
        <dbReference type="Proteomes" id="UP000298390"/>
    </source>
</evidence>
<proteinExistence type="predicted"/>
<reference evidence="1 2" key="1">
    <citation type="submission" date="2019-01" db="EMBL/GenBank/DDBJ databases">
        <title>Genome sequencing of the rare red list fungi Fomitopsis rosea.</title>
        <authorList>
            <person name="Buettner E."/>
            <person name="Kellner H."/>
        </authorList>
    </citation>
    <scope>NUCLEOTIDE SEQUENCE [LARGE SCALE GENOMIC DNA]</scope>
    <source>
        <strain evidence="1 2">DSM 105464</strain>
    </source>
</reference>
<dbReference type="Proteomes" id="UP000298390">
    <property type="component" value="Unassembled WGS sequence"/>
</dbReference>
<dbReference type="AlphaFoldDB" id="A0A4Y9YUR4"/>
<evidence type="ECO:0000313" key="1">
    <source>
        <dbReference type="EMBL" id="TFY65438.1"/>
    </source>
</evidence>
<comment type="caution">
    <text evidence="1">The sequence shown here is derived from an EMBL/GenBank/DDBJ whole genome shotgun (WGS) entry which is preliminary data.</text>
</comment>
<sequence>MLSAIESSSGLEVLGIDVYFDTLGLNDLAILRRTIPKTVTALRLRLLYSPFDMDEPPEENIPWIELWAGLPRLAFAHVEDNEADPTVWYDDLAEAVKSLKILARRASFHEVERIDGNFTLGDSWSHTKVQFRTVEDFGCEDWEWLMRGHVLLDDLDY</sequence>
<dbReference type="EMBL" id="SEKV01000069">
    <property type="protein sequence ID" value="TFY65438.1"/>
    <property type="molecule type" value="Genomic_DNA"/>
</dbReference>
<name>A0A4Y9YUR4_9APHY</name>
<accession>A0A4Y9YUR4</accession>
<organism evidence="1 2">
    <name type="scientific">Rhodofomes roseus</name>
    <dbReference type="NCBI Taxonomy" id="34475"/>
    <lineage>
        <taxon>Eukaryota</taxon>
        <taxon>Fungi</taxon>
        <taxon>Dikarya</taxon>
        <taxon>Basidiomycota</taxon>
        <taxon>Agaricomycotina</taxon>
        <taxon>Agaricomycetes</taxon>
        <taxon>Polyporales</taxon>
        <taxon>Rhodofomes</taxon>
    </lineage>
</organism>
<protein>
    <submittedName>
        <fullName evidence="1">Uncharacterized protein</fullName>
    </submittedName>
</protein>